<comment type="caution">
    <text evidence="1">The sequence shown here is derived from an EMBL/GenBank/DDBJ whole genome shotgun (WGS) entry which is preliminary data.</text>
</comment>
<name>A0AAD6ZVG1_9AGAR</name>
<dbReference type="Proteomes" id="UP001218218">
    <property type="component" value="Unassembled WGS sequence"/>
</dbReference>
<evidence type="ECO:0000313" key="2">
    <source>
        <dbReference type="Proteomes" id="UP001218218"/>
    </source>
</evidence>
<protein>
    <submittedName>
        <fullName evidence="1">Uncharacterized protein</fullName>
    </submittedName>
</protein>
<reference evidence="1" key="1">
    <citation type="submission" date="2023-03" db="EMBL/GenBank/DDBJ databases">
        <title>Massive genome expansion in bonnet fungi (Mycena s.s.) driven by repeated elements and novel gene families across ecological guilds.</title>
        <authorList>
            <consortium name="Lawrence Berkeley National Laboratory"/>
            <person name="Harder C.B."/>
            <person name="Miyauchi S."/>
            <person name="Viragh M."/>
            <person name="Kuo A."/>
            <person name="Thoen E."/>
            <person name="Andreopoulos B."/>
            <person name="Lu D."/>
            <person name="Skrede I."/>
            <person name="Drula E."/>
            <person name="Henrissat B."/>
            <person name="Morin E."/>
            <person name="Kohler A."/>
            <person name="Barry K."/>
            <person name="LaButti K."/>
            <person name="Morin E."/>
            <person name="Salamov A."/>
            <person name="Lipzen A."/>
            <person name="Mereny Z."/>
            <person name="Hegedus B."/>
            <person name="Baldrian P."/>
            <person name="Stursova M."/>
            <person name="Weitz H."/>
            <person name="Taylor A."/>
            <person name="Grigoriev I.V."/>
            <person name="Nagy L.G."/>
            <person name="Martin F."/>
            <person name="Kauserud H."/>
        </authorList>
    </citation>
    <scope>NUCLEOTIDE SEQUENCE</scope>
    <source>
        <strain evidence="1">CBHHK002</strain>
    </source>
</reference>
<accession>A0AAD6ZVG1</accession>
<sequence>MFKRCLSKGMERRAANHRSRKLRFCGVGVEKSPQEGVKFLRLLQETSDSIHTFRYPCMTKTPKGVEIAVQTPRSGGGGGLGRWEWYENAERRSYASFSLVGNGVPGLMEVHSPTPAGVVLAGVEVESSSLTRYRDVHGQCVVRTRDYMEVEYWPPTHLTLPREEETFLRVISRVGVNRCKTPPEITQASAWATASCEYRPRCRKRRRGHCAASVKWGPLLDAECTTGAKGHSVRQKNFVRREEVGGCCGAAVDTDCTGTAGMSRIWSLIREWTADKIAQTSNGRIQYMHASARDVRKDFIRKMVMVARVLKLSTLRAKYEPVIEARILRFR</sequence>
<gene>
    <name evidence="1" type="ORF">DFH08DRAFT_811510</name>
</gene>
<organism evidence="1 2">
    <name type="scientific">Mycena albidolilacea</name>
    <dbReference type="NCBI Taxonomy" id="1033008"/>
    <lineage>
        <taxon>Eukaryota</taxon>
        <taxon>Fungi</taxon>
        <taxon>Dikarya</taxon>
        <taxon>Basidiomycota</taxon>
        <taxon>Agaricomycotina</taxon>
        <taxon>Agaricomycetes</taxon>
        <taxon>Agaricomycetidae</taxon>
        <taxon>Agaricales</taxon>
        <taxon>Marasmiineae</taxon>
        <taxon>Mycenaceae</taxon>
        <taxon>Mycena</taxon>
    </lineage>
</organism>
<keyword evidence="2" id="KW-1185">Reference proteome</keyword>
<dbReference type="EMBL" id="JARIHO010000025">
    <property type="protein sequence ID" value="KAJ7342423.1"/>
    <property type="molecule type" value="Genomic_DNA"/>
</dbReference>
<proteinExistence type="predicted"/>
<dbReference type="AlphaFoldDB" id="A0AAD6ZVG1"/>
<evidence type="ECO:0000313" key="1">
    <source>
        <dbReference type="EMBL" id="KAJ7342423.1"/>
    </source>
</evidence>